<dbReference type="InterPro" id="IPR036726">
    <property type="entry name" value="GTP1_OBG_dom_sf"/>
</dbReference>
<dbReference type="HOGENOM" id="CLU_011747_4_0_1"/>
<proteinExistence type="inferred from homology"/>
<organism evidence="11 12">
    <name type="scientific">Cyanidioschyzon merolae (strain NIES-3377 / 10D)</name>
    <name type="common">Unicellular red alga</name>
    <dbReference type="NCBI Taxonomy" id="280699"/>
    <lineage>
        <taxon>Eukaryota</taxon>
        <taxon>Rhodophyta</taxon>
        <taxon>Bangiophyceae</taxon>
        <taxon>Cyanidiales</taxon>
        <taxon>Cyanidiaceae</taxon>
        <taxon>Cyanidioschyzon</taxon>
    </lineage>
</organism>
<dbReference type="eggNOG" id="KOG1489">
    <property type="taxonomic scope" value="Eukaryota"/>
</dbReference>
<dbReference type="Gene3D" id="3.30.300.350">
    <property type="entry name" value="GTP-binding protein OBG, C-terminal domain"/>
    <property type="match status" value="1"/>
</dbReference>
<keyword evidence="5" id="KW-0460">Magnesium</keyword>
<evidence type="ECO:0000256" key="1">
    <source>
        <dbReference type="ARBA" id="ARBA00001946"/>
    </source>
</evidence>
<dbReference type="NCBIfam" id="NF008955">
    <property type="entry name" value="PRK12297.1"/>
    <property type="match status" value="1"/>
</dbReference>
<dbReference type="SUPFAM" id="SSF102741">
    <property type="entry name" value="Obg GTP-binding protein C-terminal domain"/>
    <property type="match status" value="1"/>
</dbReference>
<accession>M1VBG4</accession>
<feature type="domain" description="OCT" evidence="9">
    <location>
        <begin position="441"/>
        <end position="524"/>
    </location>
</feature>
<dbReference type="SUPFAM" id="SSF52540">
    <property type="entry name" value="P-loop containing nucleoside triphosphate hydrolases"/>
    <property type="match status" value="1"/>
</dbReference>
<evidence type="ECO:0000256" key="4">
    <source>
        <dbReference type="ARBA" id="ARBA00022741"/>
    </source>
</evidence>
<comment type="cofactor">
    <cofactor evidence="1">
        <name>Mg(2+)</name>
        <dbReference type="ChEBI" id="CHEBI:18420"/>
    </cofactor>
</comment>
<dbReference type="InterPro" id="IPR036346">
    <property type="entry name" value="GTP-bd_prot_GTP1/OBG_C_sf"/>
</dbReference>
<dbReference type="NCBIfam" id="TIGR03595">
    <property type="entry name" value="Obg_CgtA_exten"/>
    <property type="match status" value="1"/>
</dbReference>
<dbReference type="Pfam" id="PF01926">
    <property type="entry name" value="MMR_HSR1"/>
    <property type="match status" value="1"/>
</dbReference>
<dbReference type="PANTHER" id="PTHR11702">
    <property type="entry name" value="DEVELOPMENTALLY REGULATED GTP-BINDING PROTEIN-RELATED"/>
    <property type="match status" value="1"/>
</dbReference>
<dbReference type="SUPFAM" id="SSF82051">
    <property type="entry name" value="Obg GTP-binding protein N-terminal domain"/>
    <property type="match status" value="1"/>
</dbReference>
<feature type="domain" description="Obg" evidence="10">
    <location>
        <begin position="75"/>
        <end position="233"/>
    </location>
</feature>
<dbReference type="GO" id="GO:0003924">
    <property type="term" value="F:GTPase activity"/>
    <property type="evidence" value="ECO:0007669"/>
    <property type="project" value="InterPro"/>
</dbReference>
<keyword evidence="3" id="KW-0479">Metal-binding</keyword>
<dbReference type="GO" id="GO:0005739">
    <property type="term" value="C:mitochondrion"/>
    <property type="evidence" value="ECO:0007669"/>
    <property type="project" value="TreeGrafter"/>
</dbReference>
<protein>
    <submittedName>
        <fullName evidence="11">GTP-binding protein of Obg family</fullName>
    </submittedName>
</protein>
<dbReference type="KEGG" id="cme:CYME_CMG146C"/>
<feature type="domain" description="OBG-type G" evidence="8">
    <location>
        <begin position="234"/>
        <end position="403"/>
    </location>
</feature>
<dbReference type="CDD" id="cd01898">
    <property type="entry name" value="Obg"/>
    <property type="match status" value="1"/>
</dbReference>
<evidence type="ECO:0000256" key="5">
    <source>
        <dbReference type="ARBA" id="ARBA00022842"/>
    </source>
</evidence>
<dbReference type="Pfam" id="PF09269">
    <property type="entry name" value="DUF1967"/>
    <property type="match status" value="1"/>
</dbReference>
<evidence type="ECO:0000313" key="11">
    <source>
        <dbReference type="EMBL" id="BAM79652.1"/>
    </source>
</evidence>
<evidence type="ECO:0000313" key="12">
    <source>
        <dbReference type="Proteomes" id="UP000007014"/>
    </source>
</evidence>
<dbReference type="OMA" id="HVQRCRV"/>
<name>M1VBG4_CYAM1</name>
<evidence type="ECO:0000259" key="8">
    <source>
        <dbReference type="PROSITE" id="PS51710"/>
    </source>
</evidence>
<dbReference type="Pfam" id="PF01018">
    <property type="entry name" value="GTP1_OBG"/>
    <property type="match status" value="1"/>
</dbReference>
<evidence type="ECO:0000256" key="7">
    <source>
        <dbReference type="SAM" id="MobiDB-lite"/>
    </source>
</evidence>
<evidence type="ECO:0000259" key="10">
    <source>
        <dbReference type="PROSITE" id="PS51883"/>
    </source>
</evidence>
<dbReference type="InterPro" id="IPR015349">
    <property type="entry name" value="OCT_dom"/>
</dbReference>
<comment type="similarity">
    <text evidence="2">Belongs to the TRAFAC class OBG-HflX-like GTPase superfamily. OBG GTPase family.</text>
</comment>
<reference evidence="11 12" key="1">
    <citation type="journal article" date="2004" name="Nature">
        <title>Genome sequence of the ultrasmall unicellular red alga Cyanidioschyzon merolae 10D.</title>
        <authorList>
            <person name="Matsuzaki M."/>
            <person name="Misumi O."/>
            <person name="Shin-i T."/>
            <person name="Maruyama S."/>
            <person name="Takahara M."/>
            <person name="Miyagishima S."/>
            <person name="Mori T."/>
            <person name="Nishida K."/>
            <person name="Yagisawa F."/>
            <person name="Nishida K."/>
            <person name="Yoshida Y."/>
            <person name="Nishimura Y."/>
            <person name="Nakao S."/>
            <person name="Kobayashi T."/>
            <person name="Momoyama Y."/>
            <person name="Higashiyama T."/>
            <person name="Minoda A."/>
            <person name="Sano M."/>
            <person name="Nomoto H."/>
            <person name="Oishi K."/>
            <person name="Hayashi H."/>
            <person name="Ohta F."/>
            <person name="Nishizaka S."/>
            <person name="Haga S."/>
            <person name="Miura S."/>
            <person name="Morishita T."/>
            <person name="Kabeya Y."/>
            <person name="Terasawa K."/>
            <person name="Suzuki Y."/>
            <person name="Ishii Y."/>
            <person name="Asakawa S."/>
            <person name="Takano H."/>
            <person name="Ohta N."/>
            <person name="Kuroiwa H."/>
            <person name="Tanaka K."/>
            <person name="Shimizu N."/>
            <person name="Sugano S."/>
            <person name="Sato N."/>
            <person name="Nozaki H."/>
            <person name="Ogasawara N."/>
            <person name="Kohara Y."/>
            <person name="Kuroiwa T."/>
        </authorList>
    </citation>
    <scope>NUCLEOTIDE SEQUENCE [LARGE SCALE GENOMIC DNA]</scope>
    <source>
        <strain evidence="11 12">10D</strain>
    </source>
</reference>
<dbReference type="PRINTS" id="PR00326">
    <property type="entry name" value="GTP1OBG"/>
</dbReference>
<evidence type="ECO:0000256" key="3">
    <source>
        <dbReference type="ARBA" id="ARBA00022723"/>
    </source>
</evidence>
<dbReference type="NCBIfam" id="NF008956">
    <property type="entry name" value="PRK12299.1"/>
    <property type="match status" value="1"/>
</dbReference>
<feature type="region of interest" description="Disordered" evidence="7">
    <location>
        <begin position="45"/>
        <end position="71"/>
    </location>
</feature>
<dbReference type="PANTHER" id="PTHR11702:SF44">
    <property type="entry name" value="GTP-BINDING PROTEIN OBGC, CHLOROPLASTIC"/>
    <property type="match status" value="1"/>
</dbReference>
<dbReference type="GO" id="GO:0005525">
    <property type="term" value="F:GTP binding"/>
    <property type="evidence" value="ECO:0007669"/>
    <property type="project" value="UniProtKB-KW"/>
</dbReference>
<keyword evidence="6" id="KW-0342">GTP-binding</keyword>
<evidence type="ECO:0000259" key="9">
    <source>
        <dbReference type="PROSITE" id="PS51881"/>
    </source>
</evidence>
<dbReference type="InterPro" id="IPR045086">
    <property type="entry name" value="OBG_GTPase"/>
</dbReference>
<dbReference type="GeneID" id="16993201"/>
<dbReference type="STRING" id="280699.M1VBG4"/>
<dbReference type="GO" id="GO:0042254">
    <property type="term" value="P:ribosome biogenesis"/>
    <property type="evidence" value="ECO:0007669"/>
    <property type="project" value="UniProtKB-UniRule"/>
</dbReference>
<dbReference type="Gene3D" id="3.40.50.300">
    <property type="entry name" value="P-loop containing nucleotide triphosphate hydrolases"/>
    <property type="match status" value="1"/>
</dbReference>
<evidence type="ECO:0000256" key="2">
    <source>
        <dbReference type="ARBA" id="ARBA00007699"/>
    </source>
</evidence>
<feature type="region of interest" description="Disordered" evidence="7">
    <location>
        <begin position="410"/>
        <end position="433"/>
    </location>
</feature>
<evidence type="ECO:0000256" key="6">
    <source>
        <dbReference type="ARBA" id="ARBA00023134"/>
    </source>
</evidence>
<keyword evidence="4" id="KW-0547">Nucleotide-binding</keyword>
<dbReference type="InterPro" id="IPR014100">
    <property type="entry name" value="GTP-bd_Obg/CgtA"/>
</dbReference>
<keyword evidence="12" id="KW-1185">Reference proteome</keyword>
<dbReference type="Gramene" id="CMG146CT">
    <property type="protein sequence ID" value="CMG146CT"/>
    <property type="gene ID" value="CMG146C"/>
</dbReference>
<dbReference type="OrthoDB" id="347018at2759"/>
<dbReference type="InterPro" id="IPR031167">
    <property type="entry name" value="G_OBG"/>
</dbReference>
<dbReference type="Proteomes" id="UP000007014">
    <property type="component" value="Chromosome 7"/>
</dbReference>
<sequence length="567" mass="61735">MTFIVPSRGVRAPQKHAVLQARRPRGPGPLTRCWRLAPLRASLERPRSVTPADDDNQVLGSTKVPTRKREPTSAYSYIDRARIRVKGGDGGDGCVAWRRERGNARGGPAGGNGGRGGDVYLVADAGLNTLVKFGSVVHFTAENGEKGQPKNCTGADGKALELRVPLGTVVYDAETGALLGDLDQVGARLLVARGGRGGRGNAAFKTDRNRAPVIREKGEPGTGCWLRLELRVLADIGIIGCPNAGKSTWLAAVSNARPKIADYPFTTLVPNLGVYAENVVLADIPGLCEGAHLGRGLGIGFLRHIERCRMILHLVAGDAPDPLYDLQAIRLELALFNPRLVQDKLHVVLFTKMDLPLAQQRWNDASFREAFQKAVGHRRIAAVSAVTGQGVEETMQRVCKLLEKIPQPDRLSSLPDASPGVLEQSRSPAAADTFRGDHDAIGASVDGTFRIQKERMADGQRRWRILGLPKLERLAVMTDWAYPEAVDRFQRVLRALGVTEALSQSGIRAGDVVVIANIEFDYTPDDNVFYQNALEDGVDLFKDTSDVEIAVDEDHDYREWSENVSQS</sequence>
<dbReference type="PROSITE" id="PS51881">
    <property type="entry name" value="OCT"/>
    <property type="match status" value="1"/>
</dbReference>
<dbReference type="FunFam" id="2.70.210.12:FF:000001">
    <property type="entry name" value="GTPase Obg"/>
    <property type="match status" value="1"/>
</dbReference>
<dbReference type="InterPro" id="IPR027417">
    <property type="entry name" value="P-loop_NTPase"/>
</dbReference>
<dbReference type="GO" id="GO:0000287">
    <property type="term" value="F:magnesium ion binding"/>
    <property type="evidence" value="ECO:0007669"/>
    <property type="project" value="InterPro"/>
</dbReference>
<dbReference type="HAMAP" id="MF_01454">
    <property type="entry name" value="GTPase_Obg"/>
    <property type="match status" value="1"/>
</dbReference>
<reference evidence="11 12" key="2">
    <citation type="journal article" date="2007" name="BMC Biol.">
        <title>A 100%-complete sequence reveals unusually simple genomic features in the hot-spring red alga Cyanidioschyzon merolae.</title>
        <authorList>
            <person name="Nozaki H."/>
            <person name="Takano H."/>
            <person name="Misumi O."/>
            <person name="Terasawa K."/>
            <person name="Matsuzaki M."/>
            <person name="Maruyama S."/>
            <person name="Nishida K."/>
            <person name="Yagisawa F."/>
            <person name="Yoshida Y."/>
            <person name="Fujiwara T."/>
            <person name="Takio S."/>
            <person name="Tamura K."/>
            <person name="Chung S.J."/>
            <person name="Nakamura S."/>
            <person name="Kuroiwa H."/>
            <person name="Tanaka K."/>
            <person name="Sato N."/>
            <person name="Kuroiwa T."/>
        </authorList>
    </citation>
    <scope>NUCLEOTIDE SEQUENCE [LARGE SCALE GENOMIC DNA]</scope>
    <source>
        <strain evidence="11 12">10D</strain>
    </source>
</reference>
<dbReference type="EMBL" id="AP006489">
    <property type="protein sequence ID" value="BAM79652.1"/>
    <property type="molecule type" value="Genomic_DNA"/>
</dbReference>
<dbReference type="AlphaFoldDB" id="M1VBG4"/>
<gene>
    <name evidence="11" type="ORF">CYME_CMG146C</name>
</gene>
<dbReference type="InterPro" id="IPR006169">
    <property type="entry name" value="GTP1_OBG_dom"/>
</dbReference>
<dbReference type="RefSeq" id="XP_005535938.1">
    <property type="nucleotide sequence ID" value="XM_005535881.1"/>
</dbReference>
<dbReference type="PROSITE" id="PS51710">
    <property type="entry name" value="G_OBG"/>
    <property type="match status" value="1"/>
</dbReference>
<dbReference type="Gene3D" id="2.70.210.12">
    <property type="entry name" value="GTP1/OBG domain"/>
    <property type="match status" value="1"/>
</dbReference>
<dbReference type="NCBIfam" id="TIGR02729">
    <property type="entry name" value="Obg_CgtA"/>
    <property type="match status" value="1"/>
</dbReference>
<dbReference type="PROSITE" id="PS51883">
    <property type="entry name" value="OBG"/>
    <property type="match status" value="1"/>
</dbReference>
<dbReference type="InterPro" id="IPR006073">
    <property type="entry name" value="GTP-bd"/>
</dbReference>